<proteinExistence type="predicted"/>
<organism evidence="2 3">
    <name type="scientific">Armillaria gallica</name>
    <name type="common">Bulbous honey fungus</name>
    <name type="synonym">Armillaria bulbosa</name>
    <dbReference type="NCBI Taxonomy" id="47427"/>
    <lineage>
        <taxon>Eukaryota</taxon>
        <taxon>Fungi</taxon>
        <taxon>Dikarya</taxon>
        <taxon>Basidiomycota</taxon>
        <taxon>Agaricomycotina</taxon>
        <taxon>Agaricomycetes</taxon>
        <taxon>Agaricomycetidae</taxon>
        <taxon>Agaricales</taxon>
        <taxon>Marasmiineae</taxon>
        <taxon>Physalacriaceae</taxon>
        <taxon>Armillaria</taxon>
    </lineage>
</organism>
<dbReference type="InParanoid" id="A0A2H3ECX3"/>
<sequence length="139" mass="15207">MQSNIVALRVLNPSLRHLASRTPQSRNVTLPTILCGKKPEDAEGSATYVVSGHVVKGSGPGSLEVSGSTGWEGQAKLRAKDADKALKTLLDRDKEGIKAVIAAKEFTLKEDETKRKRRDNEECPQTEPSMKERTPEEPL</sequence>
<dbReference type="EMBL" id="KZ293648">
    <property type="protein sequence ID" value="PBK98323.1"/>
    <property type="molecule type" value="Genomic_DNA"/>
</dbReference>
<feature type="region of interest" description="Disordered" evidence="1">
    <location>
        <begin position="110"/>
        <end position="139"/>
    </location>
</feature>
<dbReference type="AlphaFoldDB" id="A0A2H3ECX3"/>
<dbReference type="STRING" id="47427.A0A2H3ECX3"/>
<reference evidence="3" key="1">
    <citation type="journal article" date="2017" name="Nat. Ecol. Evol.">
        <title>Genome expansion and lineage-specific genetic innovations in the forest pathogenic fungi Armillaria.</title>
        <authorList>
            <person name="Sipos G."/>
            <person name="Prasanna A.N."/>
            <person name="Walter M.C."/>
            <person name="O'Connor E."/>
            <person name="Balint B."/>
            <person name="Krizsan K."/>
            <person name="Kiss B."/>
            <person name="Hess J."/>
            <person name="Varga T."/>
            <person name="Slot J."/>
            <person name="Riley R."/>
            <person name="Boka B."/>
            <person name="Rigling D."/>
            <person name="Barry K."/>
            <person name="Lee J."/>
            <person name="Mihaltcheva S."/>
            <person name="LaButti K."/>
            <person name="Lipzen A."/>
            <person name="Waldron R."/>
            <person name="Moloney N.M."/>
            <person name="Sperisen C."/>
            <person name="Kredics L."/>
            <person name="Vagvoelgyi C."/>
            <person name="Patrignani A."/>
            <person name="Fitzpatrick D."/>
            <person name="Nagy I."/>
            <person name="Doyle S."/>
            <person name="Anderson J.B."/>
            <person name="Grigoriev I.V."/>
            <person name="Gueldener U."/>
            <person name="Muensterkoetter M."/>
            <person name="Nagy L.G."/>
        </authorList>
    </citation>
    <scope>NUCLEOTIDE SEQUENCE [LARGE SCALE GENOMIC DNA]</scope>
    <source>
        <strain evidence="3">Ar21-2</strain>
    </source>
</reference>
<accession>A0A2H3ECX3</accession>
<feature type="compositionally biased region" description="Basic and acidic residues" evidence="1">
    <location>
        <begin position="129"/>
        <end position="139"/>
    </location>
</feature>
<evidence type="ECO:0000256" key="1">
    <source>
        <dbReference type="SAM" id="MobiDB-lite"/>
    </source>
</evidence>
<keyword evidence="3" id="KW-1185">Reference proteome</keyword>
<name>A0A2H3ECX3_ARMGA</name>
<feature type="compositionally biased region" description="Basic and acidic residues" evidence="1">
    <location>
        <begin position="110"/>
        <end position="121"/>
    </location>
</feature>
<dbReference type="Proteomes" id="UP000217790">
    <property type="component" value="Unassembled WGS sequence"/>
</dbReference>
<protein>
    <submittedName>
        <fullName evidence="2">Uncharacterized protein</fullName>
    </submittedName>
</protein>
<evidence type="ECO:0000313" key="3">
    <source>
        <dbReference type="Proteomes" id="UP000217790"/>
    </source>
</evidence>
<gene>
    <name evidence="2" type="ORF">ARMGADRAFT_1008755</name>
</gene>
<evidence type="ECO:0000313" key="2">
    <source>
        <dbReference type="EMBL" id="PBK98323.1"/>
    </source>
</evidence>